<reference evidence="2 3" key="1">
    <citation type="journal article" date="2018" name="Nat. Ecol. Evol.">
        <title>Pezizomycetes genomes reveal the molecular basis of ectomycorrhizal truffle lifestyle.</title>
        <authorList>
            <person name="Murat C."/>
            <person name="Payen T."/>
            <person name="Noel B."/>
            <person name="Kuo A."/>
            <person name="Morin E."/>
            <person name="Chen J."/>
            <person name="Kohler A."/>
            <person name="Krizsan K."/>
            <person name="Balestrini R."/>
            <person name="Da Silva C."/>
            <person name="Montanini B."/>
            <person name="Hainaut M."/>
            <person name="Levati E."/>
            <person name="Barry K.W."/>
            <person name="Belfiori B."/>
            <person name="Cichocki N."/>
            <person name="Clum A."/>
            <person name="Dockter R.B."/>
            <person name="Fauchery L."/>
            <person name="Guy J."/>
            <person name="Iotti M."/>
            <person name="Le Tacon F."/>
            <person name="Lindquist E.A."/>
            <person name="Lipzen A."/>
            <person name="Malagnac F."/>
            <person name="Mello A."/>
            <person name="Molinier V."/>
            <person name="Miyauchi S."/>
            <person name="Poulain J."/>
            <person name="Riccioni C."/>
            <person name="Rubini A."/>
            <person name="Sitrit Y."/>
            <person name="Splivallo R."/>
            <person name="Traeger S."/>
            <person name="Wang M."/>
            <person name="Zifcakova L."/>
            <person name="Wipf D."/>
            <person name="Zambonelli A."/>
            <person name="Paolocci F."/>
            <person name="Nowrousian M."/>
            <person name="Ottonello S."/>
            <person name="Baldrian P."/>
            <person name="Spatafora J.W."/>
            <person name="Henrissat B."/>
            <person name="Nagy L.G."/>
            <person name="Aury J.M."/>
            <person name="Wincker P."/>
            <person name="Grigoriev I.V."/>
            <person name="Bonfante P."/>
            <person name="Martin F.M."/>
        </authorList>
    </citation>
    <scope>NUCLEOTIDE SEQUENCE [LARGE SCALE GENOMIC DNA]</scope>
    <source>
        <strain evidence="2 3">RN42</strain>
    </source>
</reference>
<sequence length="159" mass="17442">VALQSCSAPVGTIQRGVTPLDDHYDPLAAFPSTIEQLDRLDKTFGKSSTRDALRRKIEKRQSAVEAKPAKAPSSSATPLPRSVPRTAGEGRSDAVPRRPGWKSVLPHIIREPGDEKRVAAWEKEGWGTNPEEEGRDVGDWSYRRVEDYPEGLSVDLLGG</sequence>
<accession>A0A3N4HJN3</accession>
<feature type="non-terminal residue" evidence="2">
    <location>
        <position position="1"/>
    </location>
</feature>
<proteinExistence type="predicted"/>
<name>A0A3N4HJN3_ASCIM</name>
<evidence type="ECO:0000256" key="1">
    <source>
        <dbReference type="SAM" id="MobiDB-lite"/>
    </source>
</evidence>
<keyword evidence="3" id="KW-1185">Reference proteome</keyword>
<dbReference type="EMBL" id="ML119800">
    <property type="protein sequence ID" value="RPA74102.1"/>
    <property type="molecule type" value="Genomic_DNA"/>
</dbReference>
<dbReference type="Proteomes" id="UP000275078">
    <property type="component" value="Unassembled WGS sequence"/>
</dbReference>
<feature type="non-terminal residue" evidence="2">
    <location>
        <position position="159"/>
    </location>
</feature>
<protein>
    <submittedName>
        <fullName evidence="2">Uncharacterized protein</fullName>
    </submittedName>
</protein>
<dbReference type="AlphaFoldDB" id="A0A3N4HJN3"/>
<feature type="region of interest" description="Disordered" evidence="1">
    <location>
        <begin position="45"/>
        <end position="108"/>
    </location>
</feature>
<gene>
    <name evidence="2" type="ORF">BJ508DRAFT_333405</name>
</gene>
<feature type="compositionally biased region" description="Basic and acidic residues" evidence="1">
    <location>
        <begin position="45"/>
        <end position="62"/>
    </location>
</feature>
<evidence type="ECO:0000313" key="3">
    <source>
        <dbReference type="Proteomes" id="UP000275078"/>
    </source>
</evidence>
<evidence type="ECO:0000313" key="2">
    <source>
        <dbReference type="EMBL" id="RPA74102.1"/>
    </source>
</evidence>
<feature type="compositionally biased region" description="Low complexity" evidence="1">
    <location>
        <begin position="63"/>
        <end position="80"/>
    </location>
</feature>
<organism evidence="2 3">
    <name type="scientific">Ascobolus immersus RN42</name>
    <dbReference type="NCBI Taxonomy" id="1160509"/>
    <lineage>
        <taxon>Eukaryota</taxon>
        <taxon>Fungi</taxon>
        <taxon>Dikarya</taxon>
        <taxon>Ascomycota</taxon>
        <taxon>Pezizomycotina</taxon>
        <taxon>Pezizomycetes</taxon>
        <taxon>Pezizales</taxon>
        <taxon>Ascobolaceae</taxon>
        <taxon>Ascobolus</taxon>
    </lineage>
</organism>